<proteinExistence type="predicted"/>
<dbReference type="RefSeq" id="WP_189113166.1">
    <property type="nucleotide sequence ID" value="NZ_BMQC01000003.1"/>
</dbReference>
<feature type="compositionally biased region" description="Basic and acidic residues" evidence="1">
    <location>
        <begin position="267"/>
        <end position="279"/>
    </location>
</feature>
<feature type="region of interest" description="Disordered" evidence="1">
    <location>
        <begin position="255"/>
        <end position="470"/>
    </location>
</feature>
<dbReference type="AlphaFoldDB" id="A0A8J3BKA5"/>
<name>A0A8J3BKA5_9ACTN</name>
<feature type="compositionally biased region" description="Low complexity" evidence="1">
    <location>
        <begin position="765"/>
        <end position="790"/>
    </location>
</feature>
<feature type="compositionally biased region" description="Pro residues" evidence="1">
    <location>
        <begin position="846"/>
        <end position="866"/>
    </location>
</feature>
<feature type="compositionally biased region" description="Low complexity" evidence="1">
    <location>
        <begin position="918"/>
        <end position="970"/>
    </location>
</feature>
<sequence length="1160" mass="116871">MTVWQPATEPEIAMRDALRATDQERYFRVLAATELLLPVSAGDAVGWGTWTTGGRTHILAFTSEAALRECLGDHGVEVRRMPYAALADEWPHVEWWLAVNPGLPIEGYLPAWFVAQVARGDVRLPGDAEHAAGQAARPARASARVPAAARRAVAALPAPAPIGAAAAPVPTDAHGDPRTLDPAPADLSPAGPGPGDLGPADLGPAGPGPAGPGPADLGPAGPGADDRGAAATYGPEVATAPTAVAAAGLAASAGAAPAQRSTGAPQDHPEPRDADETARLDLPPAPSSLGPATAPGAVTRSSASQTLPDRTPSGPPLPERTPPDRTAPDRTPPDRTAPERILPDRAVPERIVPERALPERTASAAPSPGRGAGGDAASRLSPTSGAPLSRRQALLAGEKARLVRPVSPAAAPDLAGAAERPSWWSRQQRLAAAGESAPPRPPGARPPSDRPPGAYAPGPAGTPGADPAAARHLGTDHAFAPANDVEQALAAALADGDTDRYVAALLSATVWLPGSPFTPAGVAPGQPGFRWPTVRTGDADAIAVYTAPHRAAGEALPVQVRFLNLLAAWPSPEQSCAVDPGTPLASTIPGGNLITMATRALTAALDAPPRRQHGPAGPVPSAPDIDPPPEPAAGRADPHAVSPAADDDPTALLSPAPVPADTGTSGAERSATSPPRGSRAPTGAARAAQAAPRKLPPRDHAPQEATLRGAVLREAVLSEAAPREAAPREAAPRETVAADAPVSRPDSLLSPGTAGAGPAEVAGTLPSAASPLASSSLAASPPNRPRAAAAGDLADVGTMTGDAMTGGMTAGDARGGDVTGGDVTGGEARGGDATPTAVLPGAAPEAVPPTSAPLTPPTAPPTPPPHLTAARQPAPPAVDPPPAADSAAGPPTTPDSEADTLTLLALDKGMVTASVPDPSATVPRADAAAVPPAPAPVTRTPAAPGAAPATAPADAAPATAASVTAPAGAAPAPPGPEPVPRPRQAARVPESGGLALDPPPRRPVLQKVIRPDQLDYYLDRGYDRVSGFVQRADEVAHLQTPGSLIFALGLGYPGSPFTGDSSVLHVLRWAAHCPDLYRVPYGGQDEDGRREVHGWVIERPPFRGNGFAPGASRESIGELKVDSVRLPHGAQLWRVSADGTQLLVAVLDADRARWRRVEEV</sequence>
<feature type="compositionally biased region" description="Low complexity" evidence="1">
    <location>
        <begin position="213"/>
        <end position="223"/>
    </location>
</feature>
<feature type="region of interest" description="Disordered" evidence="1">
    <location>
        <begin position="166"/>
        <end position="231"/>
    </location>
</feature>
<feature type="compositionally biased region" description="Low complexity" evidence="1">
    <location>
        <begin position="409"/>
        <end position="418"/>
    </location>
</feature>
<evidence type="ECO:0000313" key="3">
    <source>
        <dbReference type="EMBL" id="GGK20946.1"/>
    </source>
</evidence>
<evidence type="ECO:0000256" key="1">
    <source>
        <dbReference type="SAM" id="MobiDB-lite"/>
    </source>
</evidence>
<feature type="compositionally biased region" description="Low complexity" evidence="1">
    <location>
        <begin position="362"/>
        <end position="381"/>
    </location>
</feature>
<feature type="compositionally biased region" description="Pro residues" evidence="1">
    <location>
        <begin position="971"/>
        <end position="981"/>
    </location>
</feature>
<accession>A0A8J3BKA5</accession>
<feature type="region of interest" description="Disordered" evidence="1">
    <location>
        <begin position="719"/>
        <end position="1004"/>
    </location>
</feature>
<feature type="compositionally biased region" description="Basic and acidic residues" evidence="1">
    <location>
        <begin position="321"/>
        <end position="358"/>
    </location>
</feature>
<dbReference type="InterPro" id="IPR009839">
    <property type="entry name" value="SseB_N"/>
</dbReference>
<feature type="compositionally biased region" description="Low complexity" evidence="1">
    <location>
        <begin position="674"/>
        <end position="693"/>
    </location>
</feature>
<keyword evidence="4" id="KW-1185">Reference proteome</keyword>
<protein>
    <recommendedName>
        <fullName evidence="2">SseB protein N-terminal domain-containing protein</fullName>
    </recommendedName>
</protein>
<feature type="domain" description="SseB protein N-terminal" evidence="2">
    <location>
        <begin position="20"/>
        <end position="114"/>
    </location>
</feature>
<dbReference type="Pfam" id="PF07179">
    <property type="entry name" value="SseB"/>
    <property type="match status" value="2"/>
</dbReference>
<feature type="compositionally biased region" description="Pro residues" evidence="1">
    <location>
        <begin position="873"/>
        <end position="883"/>
    </location>
</feature>
<feature type="domain" description="SseB protein N-terminal" evidence="2">
    <location>
        <begin position="486"/>
        <end position="590"/>
    </location>
</feature>
<feature type="compositionally biased region" description="Low complexity" evidence="1">
    <location>
        <begin position="451"/>
        <end position="470"/>
    </location>
</feature>
<dbReference type="Proteomes" id="UP000662200">
    <property type="component" value="Unassembled WGS sequence"/>
</dbReference>
<feature type="compositionally biased region" description="Polar residues" evidence="1">
    <location>
        <begin position="299"/>
        <end position="308"/>
    </location>
</feature>
<feature type="compositionally biased region" description="Polar residues" evidence="1">
    <location>
        <begin position="662"/>
        <end position="673"/>
    </location>
</feature>
<gene>
    <name evidence="3" type="ORF">GCM10010124_11800</name>
</gene>
<organism evidence="3 4">
    <name type="scientific">Pilimelia terevasa</name>
    <dbReference type="NCBI Taxonomy" id="53372"/>
    <lineage>
        <taxon>Bacteria</taxon>
        <taxon>Bacillati</taxon>
        <taxon>Actinomycetota</taxon>
        <taxon>Actinomycetes</taxon>
        <taxon>Micromonosporales</taxon>
        <taxon>Micromonosporaceae</taxon>
        <taxon>Pilimelia</taxon>
    </lineage>
</organism>
<comment type="caution">
    <text evidence="3">The sequence shown here is derived from an EMBL/GenBank/DDBJ whole genome shotgun (WGS) entry which is preliminary data.</text>
</comment>
<feature type="region of interest" description="Disordered" evidence="1">
    <location>
        <begin position="608"/>
        <end position="703"/>
    </location>
</feature>
<feature type="compositionally biased region" description="Pro residues" evidence="1">
    <location>
        <begin position="617"/>
        <end position="631"/>
    </location>
</feature>
<feature type="compositionally biased region" description="Basic and acidic residues" evidence="1">
    <location>
        <begin position="721"/>
        <end position="732"/>
    </location>
</feature>
<evidence type="ECO:0000259" key="2">
    <source>
        <dbReference type="Pfam" id="PF07179"/>
    </source>
</evidence>
<dbReference type="EMBL" id="BMQC01000003">
    <property type="protein sequence ID" value="GGK20946.1"/>
    <property type="molecule type" value="Genomic_DNA"/>
</dbReference>
<evidence type="ECO:0000313" key="4">
    <source>
        <dbReference type="Proteomes" id="UP000662200"/>
    </source>
</evidence>
<feature type="compositionally biased region" description="Gly residues" evidence="1">
    <location>
        <begin position="817"/>
        <end position="828"/>
    </location>
</feature>
<reference evidence="3" key="1">
    <citation type="journal article" date="2014" name="Int. J. Syst. Evol. Microbiol.">
        <title>Complete genome sequence of Corynebacterium casei LMG S-19264T (=DSM 44701T), isolated from a smear-ripened cheese.</title>
        <authorList>
            <consortium name="US DOE Joint Genome Institute (JGI-PGF)"/>
            <person name="Walter F."/>
            <person name="Albersmeier A."/>
            <person name="Kalinowski J."/>
            <person name="Ruckert C."/>
        </authorList>
    </citation>
    <scope>NUCLEOTIDE SEQUENCE</scope>
    <source>
        <strain evidence="3">JCM 3091</strain>
    </source>
</reference>
<reference evidence="3" key="2">
    <citation type="submission" date="2020-09" db="EMBL/GenBank/DDBJ databases">
        <authorList>
            <person name="Sun Q."/>
            <person name="Ohkuma M."/>
        </authorList>
    </citation>
    <scope>NUCLEOTIDE SEQUENCE</scope>
    <source>
        <strain evidence="3">JCM 3091</strain>
    </source>
</reference>
<feature type="compositionally biased region" description="Low complexity" evidence="1">
    <location>
        <begin position="180"/>
        <end position="190"/>
    </location>
</feature>
<feature type="compositionally biased region" description="Low complexity" evidence="1">
    <location>
        <begin position="797"/>
        <end position="812"/>
    </location>
</feature>